<keyword evidence="4" id="KW-1283">Bacterial microcompartment</keyword>
<evidence type="ECO:0000256" key="1">
    <source>
        <dbReference type="ARBA" id="ARBA00022628"/>
    </source>
</evidence>
<accession>A0A1J5RPG3</accession>
<sequence>MSEHRHALRPVPRLEPGADPWSRFAAATPARINLGRSGDALPTRALLEFQADHARARDAVHGKVEVERLAAQLAPWPSLAVNSRAASRAVYLRRPDLGRRLDAADAESLAALADPTWDLALVVADGLSAQAVMHQAVPTLLAIRAALPGWRLAPVVLARQARVALGDEVGQILQAPLVAVLVGERPGLSVADSLGIYLTYAPAVGCRDAARNCISNIHGAGLSPQDAAAKLAWLATHARRLRLTGVALKEDAAPAALPVTPSIPASYDSKEGAGR</sequence>
<name>A0A1J5RPG3_9ZZZZ</name>
<dbReference type="HAMAP" id="MF_00601">
    <property type="entry name" value="EutC"/>
    <property type="match status" value="1"/>
</dbReference>
<protein>
    <submittedName>
        <fullName evidence="5">Ethanolamine ammonia-lyase light chain</fullName>
        <ecNumber evidence="5">4.3.1.7</ecNumber>
    </submittedName>
</protein>
<dbReference type="AlphaFoldDB" id="A0A1J5RPG3"/>
<dbReference type="InterPro" id="IPR042251">
    <property type="entry name" value="EutC_C"/>
</dbReference>
<dbReference type="PANTHER" id="PTHR39330:SF1">
    <property type="entry name" value="ETHANOLAMINE AMMONIA-LYASE SMALL SUBUNIT"/>
    <property type="match status" value="1"/>
</dbReference>
<dbReference type="PIRSF" id="PIRSF018982">
    <property type="entry name" value="EutC"/>
    <property type="match status" value="1"/>
</dbReference>
<dbReference type="GO" id="GO:0006520">
    <property type="term" value="P:amino acid metabolic process"/>
    <property type="evidence" value="ECO:0007669"/>
    <property type="project" value="InterPro"/>
</dbReference>
<dbReference type="InterPro" id="IPR009246">
    <property type="entry name" value="EutC"/>
</dbReference>
<gene>
    <name evidence="5" type="primary">eutC_2</name>
    <name evidence="5" type="ORF">GALL_281270</name>
</gene>
<dbReference type="NCBIfam" id="NF003971">
    <property type="entry name" value="PRK05465.1"/>
    <property type="match status" value="1"/>
</dbReference>
<keyword evidence="3" id="KW-0170">Cobalt</keyword>
<dbReference type="InterPro" id="IPR042255">
    <property type="entry name" value="EutC_N"/>
</dbReference>
<dbReference type="EC" id="4.3.1.7" evidence="5"/>
<dbReference type="GO" id="GO:0031419">
    <property type="term" value="F:cobalamin binding"/>
    <property type="evidence" value="ECO:0007669"/>
    <property type="project" value="UniProtKB-KW"/>
</dbReference>
<reference evidence="5" key="1">
    <citation type="submission" date="2016-10" db="EMBL/GenBank/DDBJ databases">
        <title>Sequence of Gallionella enrichment culture.</title>
        <authorList>
            <person name="Poehlein A."/>
            <person name="Muehling M."/>
            <person name="Daniel R."/>
        </authorList>
    </citation>
    <scope>NUCLEOTIDE SEQUENCE</scope>
</reference>
<evidence type="ECO:0000256" key="4">
    <source>
        <dbReference type="ARBA" id="ARBA00024446"/>
    </source>
</evidence>
<keyword evidence="1" id="KW-0846">Cobalamin</keyword>
<keyword evidence="2 5" id="KW-0456">Lyase</keyword>
<evidence type="ECO:0000313" key="5">
    <source>
        <dbReference type="EMBL" id="OIQ89989.1"/>
    </source>
</evidence>
<evidence type="ECO:0000256" key="2">
    <source>
        <dbReference type="ARBA" id="ARBA00023239"/>
    </source>
</evidence>
<dbReference type="EMBL" id="MLJW01000309">
    <property type="protein sequence ID" value="OIQ89989.1"/>
    <property type="molecule type" value="Genomic_DNA"/>
</dbReference>
<proteinExistence type="inferred from homology"/>
<comment type="caution">
    <text evidence="5">The sequence shown here is derived from an EMBL/GenBank/DDBJ whole genome shotgun (WGS) entry which is preliminary data.</text>
</comment>
<dbReference type="PANTHER" id="PTHR39330">
    <property type="entry name" value="ETHANOLAMINE AMMONIA-LYASE LIGHT CHAIN"/>
    <property type="match status" value="1"/>
</dbReference>
<dbReference type="Pfam" id="PF05985">
    <property type="entry name" value="EutC"/>
    <property type="match status" value="1"/>
</dbReference>
<organism evidence="5">
    <name type="scientific">mine drainage metagenome</name>
    <dbReference type="NCBI Taxonomy" id="410659"/>
    <lineage>
        <taxon>unclassified sequences</taxon>
        <taxon>metagenomes</taxon>
        <taxon>ecological metagenomes</taxon>
    </lineage>
</organism>
<dbReference type="GO" id="GO:0009350">
    <property type="term" value="C:ethanolamine ammonia-lyase complex"/>
    <property type="evidence" value="ECO:0007669"/>
    <property type="project" value="TreeGrafter"/>
</dbReference>
<evidence type="ECO:0000256" key="3">
    <source>
        <dbReference type="ARBA" id="ARBA00023285"/>
    </source>
</evidence>
<dbReference type="Gene3D" id="3.40.50.11240">
    <property type="entry name" value="Ethanolamine ammonia-lyase light chain (EutC)"/>
    <property type="match status" value="1"/>
</dbReference>
<dbReference type="GO" id="GO:0008851">
    <property type="term" value="F:ethanolamine ammonia-lyase activity"/>
    <property type="evidence" value="ECO:0007669"/>
    <property type="project" value="UniProtKB-EC"/>
</dbReference>
<dbReference type="Gene3D" id="1.10.30.40">
    <property type="entry name" value="Ethanolamine ammonia-lyase light chain (EutC), N-terminal domain"/>
    <property type="match status" value="1"/>
</dbReference>